<proteinExistence type="predicted"/>
<accession>A0A553UWE8</accession>
<dbReference type="InterPro" id="IPR000871">
    <property type="entry name" value="Beta-lactam_class-A"/>
</dbReference>
<keyword evidence="3" id="KW-1185">Reference proteome</keyword>
<dbReference type="EMBL" id="VKDB01000011">
    <property type="protein sequence ID" value="TSA84537.1"/>
    <property type="molecule type" value="Genomic_DNA"/>
</dbReference>
<evidence type="ECO:0000313" key="3">
    <source>
        <dbReference type="Proteomes" id="UP000316092"/>
    </source>
</evidence>
<dbReference type="GO" id="GO:0030655">
    <property type="term" value="P:beta-lactam antibiotic catabolic process"/>
    <property type="evidence" value="ECO:0007669"/>
    <property type="project" value="InterPro"/>
</dbReference>
<dbReference type="Pfam" id="PF13354">
    <property type="entry name" value="Beta-lactamase2"/>
    <property type="match status" value="1"/>
</dbReference>
<dbReference type="PANTHER" id="PTHR35333">
    <property type="entry name" value="BETA-LACTAMASE"/>
    <property type="match status" value="1"/>
</dbReference>
<comment type="caution">
    <text evidence="2">The sequence shown here is derived from an EMBL/GenBank/DDBJ whole genome shotgun (WGS) entry which is preliminary data.</text>
</comment>
<evidence type="ECO:0000259" key="1">
    <source>
        <dbReference type="Pfam" id="PF13354"/>
    </source>
</evidence>
<dbReference type="Proteomes" id="UP000316092">
    <property type="component" value="Unassembled WGS sequence"/>
</dbReference>
<dbReference type="OrthoDB" id="57465at2"/>
<evidence type="ECO:0000313" key="2">
    <source>
        <dbReference type="EMBL" id="TSA84537.1"/>
    </source>
</evidence>
<sequence>MLLSLVLLLGGAGRADSVPVFVRIPTPPFTPESVTPNPVQYSPVTPAPAQPVFNPPLLTPVVPPLSAPLAPTCGAAAANPAPAQPLPSGVSGRVGFYAAIYDQQFQPIRALALGQVNTLFPLASAFKPLVVRAALQEVDAGRLSLRALITTTPAKRSIEAYPAGRNTVAALAQRALERSDNTASDLLYLGLGPEKIARAVHSLSPCTTLLHTTKAWWAVQAGLMPDVFPDLVRGAVSAASLPFNERLKWASRLNARAQQLTGPQVEAALDSYFHSPAYAPELELALQNTSTPQSYADLLARTLSGDDLKTPTRKLFRSWLAKSCCQPKQPRLKAVYWGHKAGSGWRMLTLTGYAELVGGQRIAYAYFNDGSGTLEAEDMERQIPALVNWIDAALSELARSPLLK</sequence>
<dbReference type="Gene3D" id="3.40.710.10">
    <property type="entry name" value="DD-peptidase/beta-lactamase superfamily"/>
    <property type="match status" value="1"/>
</dbReference>
<organism evidence="2 3">
    <name type="scientific">Deinococcus detaillensis</name>
    <dbReference type="NCBI Taxonomy" id="2592048"/>
    <lineage>
        <taxon>Bacteria</taxon>
        <taxon>Thermotogati</taxon>
        <taxon>Deinococcota</taxon>
        <taxon>Deinococci</taxon>
        <taxon>Deinococcales</taxon>
        <taxon>Deinococcaceae</taxon>
        <taxon>Deinococcus</taxon>
    </lineage>
</organism>
<dbReference type="PANTHER" id="PTHR35333:SF4">
    <property type="entry name" value="SLR0121 PROTEIN"/>
    <property type="match status" value="1"/>
</dbReference>
<gene>
    <name evidence="2" type="ORF">FNU79_11095</name>
</gene>
<dbReference type="InterPro" id="IPR045155">
    <property type="entry name" value="Beta-lactam_cat"/>
</dbReference>
<dbReference type="AlphaFoldDB" id="A0A553UWE8"/>
<dbReference type="GO" id="GO:0008800">
    <property type="term" value="F:beta-lactamase activity"/>
    <property type="evidence" value="ECO:0007669"/>
    <property type="project" value="InterPro"/>
</dbReference>
<name>A0A553UWE8_9DEIO</name>
<dbReference type="SUPFAM" id="SSF56601">
    <property type="entry name" value="beta-lactamase/transpeptidase-like"/>
    <property type="match status" value="1"/>
</dbReference>
<protein>
    <submittedName>
        <fullName evidence="2">Serine hydrolase</fullName>
    </submittedName>
</protein>
<feature type="domain" description="Beta-lactamase class A catalytic" evidence="1">
    <location>
        <begin position="117"/>
        <end position="365"/>
    </location>
</feature>
<reference evidence="2 3" key="1">
    <citation type="submission" date="2019-07" db="EMBL/GenBank/DDBJ databases">
        <title>Deinococcus detaillus sp. nov., isolated from humus soil in Antarctica.</title>
        <authorList>
            <person name="Zhang K."/>
        </authorList>
    </citation>
    <scope>NUCLEOTIDE SEQUENCE [LARGE SCALE GENOMIC DNA]</scope>
    <source>
        <strain evidence="2 3">H1</strain>
    </source>
</reference>
<keyword evidence="2" id="KW-0378">Hydrolase</keyword>
<dbReference type="GO" id="GO:0046677">
    <property type="term" value="P:response to antibiotic"/>
    <property type="evidence" value="ECO:0007669"/>
    <property type="project" value="InterPro"/>
</dbReference>
<dbReference type="InterPro" id="IPR012338">
    <property type="entry name" value="Beta-lactam/transpept-like"/>
</dbReference>